<dbReference type="InterPro" id="IPR028081">
    <property type="entry name" value="Leu-bd"/>
</dbReference>
<dbReference type="GO" id="GO:0008932">
    <property type="term" value="F:lytic endotransglycosylase activity"/>
    <property type="evidence" value="ECO:0007669"/>
    <property type="project" value="TreeGrafter"/>
</dbReference>
<protein>
    <recommendedName>
        <fullName evidence="4">LysM domain-containing protein</fullName>
    </recommendedName>
</protein>
<evidence type="ECO:0000313" key="6">
    <source>
        <dbReference type="Proteomes" id="UP000245370"/>
    </source>
</evidence>
<organism evidence="5 6">
    <name type="scientific">Brumimicrobium oceani</name>
    <dbReference type="NCBI Taxonomy" id="2100725"/>
    <lineage>
        <taxon>Bacteria</taxon>
        <taxon>Pseudomonadati</taxon>
        <taxon>Bacteroidota</taxon>
        <taxon>Flavobacteriia</taxon>
        <taxon>Flavobacteriales</taxon>
        <taxon>Crocinitomicaceae</taxon>
        <taxon>Brumimicrobium</taxon>
    </lineage>
</organism>
<dbReference type="AlphaFoldDB" id="A0A2U2XEE4"/>
<evidence type="ECO:0000313" key="5">
    <source>
        <dbReference type="EMBL" id="PWH86155.1"/>
    </source>
</evidence>
<dbReference type="Gene3D" id="3.40.50.2300">
    <property type="match status" value="2"/>
</dbReference>
<dbReference type="SUPFAM" id="SSF53822">
    <property type="entry name" value="Periplasmic binding protein-like I"/>
    <property type="match status" value="1"/>
</dbReference>
<feature type="domain" description="LysM" evidence="4">
    <location>
        <begin position="36"/>
        <end position="79"/>
    </location>
</feature>
<evidence type="ECO:0000256" key="3">
    <source>
        <dbReference type="SAM" id="MobiDB-lite"/>
    </source>
</evidence>
<keyword evidence="6" id="KW-1185">Reference proteome</keyword>
<sequence length="647" mass="72953">MGIMRILIALIVFFGGAFSVLSQEIRQETKDGKLYRVHAVEAGNTLYGLHVKYEVTIESIIKANPTAKDGLKVGQILYIPTNGDVAQKPAQEKYVLHFVKRKETLYGISRSYNVSVADIIRLNPGADEGLDIKQELKIPLLSKIDGKPILMEEEKPLDKNEKSEKETEQRFEPHNPFKDDSVTVIDYKVDFQDSIVNYEVQKGETLYSISRRFMVPVEELIEQNNLQGSSIKPGQVLTIKLKKERIKEVEVRELVEQDTIKKTTDFLVKKKDDYKVLIVLPMRLEDNPKALSGLYSESTSLNQLTNLSVEFLMGAQMALDSLEKLGLNAEVEFFDTGGDLIKLKEKLGSNNKGNLDLVIGPFYPQLLEHAAKWGLSNKVPIVAVTKIPTKLLENNPYLLSMVPSELTMISAMAKYLAKEHGADNIVIIEGENEEVKERVQYFKDIFEKSQSFATRKSAKVTGVGDASGRSLMNQIDTDGSNFIVCLSSDVQQIMKFVNALNAAKNYSPTYGKAAINMVGLQSWMDIPALNSYYKNRFEFHFAASNYLDYDKKDVKKFLADYRLRYGSDASKYAFHGFDVVLSQVASLLLGYDRSIGLMDHFSVESLGKNHGSENSSVFISKQKDFEIQFLEIISNNNHFDVNQRRGN</sequence>
<dbReference type="CDD" id="cd06268">
    <property type="entry name" value="PBP1_ABC_transporter_LIVBP-like"/>
    <property type="match status" value="1"/>
</dbReference>
<evidence type="ECO:0000259" key="4">
    <source>
        <dbReference type="PROSITE" id="PS51782"/>
    </source>
</evidence>
<dbReference type="PROSITE" id="PS51782">
    <property type="entry name" value="LYSM"/>
    <property type="match status" value="3"/>
</dbReference>
<dbReference type="InterPro" id="IPR036779">
    <property type="entry name" value="LysM_dom_sf"/>
</dbReference>
<dbReference type="PANTHER" id="PTHR33734">
    <property type="entry name" value="LYSM DOMAIN-CONTAINING GPI-ANCHORED PROTEIN 2"/>
    <property type="match status" value="1"/>
</dbReference>
<dbReference type="EMBL" id="QFRJ01000003">
    <property type="protein sequence ID" value="PWH86155.1"/>
    <property type="molecule type" value="Genomic_DNA"/>
</dbReference>
<dbReference type="InterPro" id="IPR028082">
    <property type="entry name" value="Peripla_BP_I"/>
</dbReference>
<evidence type="ECO:0000256" key="2">
    <source>
        <dbReference type="ARBA" id="ARBA00022729"/>
    </source>
</evidence>
<dbReference type="CDD" id="cd00118">
    <property type="entry name" value="LysM"/>
    <property type="match status" value="3"/>
</dbReference>
<feature type="region of interest" description="Disordered" evidence="3">
    <location>
        <begin position="153"/>
        <end position="175"/>
    </location>
</feature>
<name>A0A2U2XEE4_9FLAO</name>
<dbReference type="Pfam" id="PF01476">
    <property type="entry name" value="LysM"/>
    <property type="match status" value="3"/>
</dbReference>
<keyword evidence="2" id="KW-0732">Signal</keyword>
<dbReference type="PANTHER" id="PTHR33734:SF22">
    <property type="entry name" value="MEMBRANE-BOUND LYTIC MUREIN TRANSGLYCOSYLASE D"/>
    <property type="match status" value="1"/>
</dbReference>
<dbReference type="Gene3D" id="3.10.350.10">
    <property type="entry name" value="LysM domain"/>
    <property type="match status" value="3"/>
</dbReference>
<comment type="similarity">
    <text evidence="1">Belongs to the leucine-binding protein family.</text>
</comment>
<dbReference type="Pfam" id="PF13458">
    <property type="entry name" value="Peripla_BP_6"/>
    <property type="match status" value="1"/>
</dbReference>
<dbReference type="SUPFAM" id="SSF54106">
    <property type="entry name" value="LysM domain"/>
    <property type="match status" value="3"/>
</dbReference>
<comment type="caution">
    <text evidence="5">The sequence shown here is derived from an EMBL/GenBank/DDBJ whole genome shotgun (WGS) entry which is preliminary data.</text>
</comment>
<accession>A0A2U2XEE4</accession>
<dbReference type="Proteomes" id="UP000245370">
    <property type="component" value="Unassembled WGS sequence"/>
</dbReference>
<feature type="domain" description="LysM" evidence="4">
    <location>
        <begin position="95"/>
        <end position="138"/>
    </location>
</feature>
<gene>
    <name evidence="5" type="ORF">DIT68_06265</name>
</gene>
<reference evidence="5 6" key="1">
    <citation type="submission" date="2018-05" db="EMBL/GenBank/DDBJ databases">
        <title>Brumimicrobium oceani sp. nov., isolated from coastal sediment.</title>
        <authorList>
            <person name="Kou Y."/>
        </authorList>
    </citation>
    <scope>NUCLEOTIDE SEQUENCE [LARGE SCALE GENOMIC DNA]</scope>
    <source>
        <strain evidence="5 6">C305</strain>
    </source>
</reference>
<dbReference type="SMART" id="SM00257">
    <property type="entry name" value="LysM"/>
    <property type="match status" value="3"/>
</dbReference>
<proteinExistence type="inferred from homology"/>
<feature type="domain" description="LysM" evidence="4">
    <location>
        <begin position="196"/>
        <end position="239"/>
    </location>
</feature>
<evidence type="ECO:0000256" key="1">
    <source>
        <dbReference type="ARBA" id="ARBA00010062"/>
    </source>
</evidence>
<dbReference type="InterPro" id="IPR018392">
    <property type="entry name" value="LysM"/>
</dbReference>
<reference evidence="5 6" key="2">
    <citation type="submission" date="2018-05" db="EMBL/GenBank/DDBJ databases">
        <authorList>
            <person name="Lanie J.A."/>
            <person name="Ng W.-L."/>
            <person name="Kazmierczak K.M."/>
            <person name="Andrzejewski T.M."/>
            <person name="Davidsen T.M."/>
            <person name="Wayne K.J."/>
            <person name="Tettelin H."/>
            <person name="Glass J.I."/>
            <person name="Rusch D."/>
            <person name="Podicherti R."/>
            <person name="Tsui H.-C.T."/>
            <person name="Winkler M.E."/>
        </authorList>
    </citation>
    <scope>NUCLEOTIDE SEQUENCE [LARGE SCALE GENOMIC DNA]</scope>
    <source>
        <strain evidence="5 6">C305</strain>
    </source>
</reference>